<dbReference type="PANTHER" id="PTHR10285">
    <property type="entry name" value="URIDINE KINASE"/>
    <property type="match status" value="1"/>
</dbReference>
<dbReference type="InterPro" id="IPR027417">
    <property type="entry name" value="P-loop_NTPase"/>
</dbReference>
<evidence type="ECO:0000313" key="3">
    <source>
        <dbReference type="Proteomes" id="UP000198406"/>
    </source>
</evidence>
<comment type="caution">
    <text evidence="2">The sequence shown here is derived from an EMBL/GenBank/DDBJ whole genome shotgun (WGS) entry which is preliminary data.</text>
</comment>
<accession>A0A1Z5KRY9</accession>
<evidence type="ECO:0008006" key="4">
    <source>
        <dbReference type="Google" id="ProtNLM"/>
    </source>
</evidence>
<keyword evidence="3" id="KW-1185">Reference proteome</keyword>
<gene>
    <name evidence="2" type="ORF">FisN_7Hh359</name>
</gene>
<name>A0A1Z5KRY9_FISSO</name>
<evidence type="ECO:0000313" key="2">
    <source>
        <dbReference type="EMBL" id="GAX29049.1"/>
    </source>
</evidence>
<feature type="region of interest" description="Disordered" evidence="1">
    <location>
        <begin position="1"/>
        <end position="20"/>
    </location>
</feature>
<dbReference type="OrthoDB" id="6362633at2759"/>
<proteinExistence type="predicted"/>
<dbReference type="InParanoid" id="A0A1Z5KRY9"/>
<protein>
    <recommendedName>
        <fullName evidence="4">Phosphoribulokinase/uridine kinase domain-containing protein</fullName>
    </recommendedName>
</protein>
<evidence type="ECO:0000256" key="1">
    <source>
        <dbReference type="SAM" id="MobiDB-lite"/>
    </source>
</evidence>
<dbReference type="Gene3D" id="3.40.50.300">
    <property type="entry name" value="P-loop containing nucleotide triphosphate hydrolases"/>
    <property type="match status" value="2"/>
</dbReference>
<organism evidence="2 3">
    <name type="scientific">Fistulifera solaris</name>
    <name type="common">Oleaginous diatom</name>
    <dbReference type="NCBI Taxonomy" id="1519565"/>
    <lineage>
        <taxon>Eukaryota</taxon>
        <taxon>Sar</taxon>
        <taxon>Stramenopiles</taxon>
        <taxon>Ochrophyta</taxon>
        <taxon>Bacillariophyta</taxon>
        <taxon>Bacillariophyceae</taxon>
        <taxon>Bacillariophycidae</taxon>
        <taxon>Naviculales</taxon>
        <taxon>Naviculaceae</taxon>
        <taxon>Fistulifera</taxon>
    </lineage>
</organism>
<feature type="compositionally biased region" description="Polar residues" evidence="1">
    <location>
        <begin position="1"/>
        <end position="15"/>
    </location>
</feature>
<dbReference type="AlphaFoldDB" id="A0A1Z5KRY9"/>
<reference evidence="2 3" key="1">
    <citation type="journal article" date="2015" name="Plant Cell">
        <title>Oil accumulation by the oleaginous diatom Fistulifera solaris as revealed by the genome and transcriptome.</title>
        <authorList>
            <person name="Tanaka T."/>
            <person name="Maeda Y."/>
            <person name="Veluchamy A."/>
            <person name="Tanaka M."/>
            <person name="Abida H."/>
            <person name="Marechal E."/>
            <person name="Bowler C."/>
            <person name="Muto M."/>
            <person name="Sunaga Y."/>
            <person name="Tanaka M."/>
            <person name="Yoshino T."/>
            <person name="Taniguchi T."/>
            <person name="Fukuda Y."/>
            <person name="Nemoto M."/>
            <person name="Matsumoto M."/>
            <person name="Wong P.S."/>
            <person name="Aburatani S."/>
            <person name="Fujibuchi W."/>
        </authorList>
    </citation>
    <scope>NUCLEOTIDE SEQUENCE [LARGE SCALE GENOMIC DNA]</scope>
    <source>
        <strain evidence="2 3">JPCC DA0580</strain>
    </source>
</reference>
<dbReference type="SUPFAM" id="SSF52540">
    <property type="entry name" value="P-loop containing nucleoside triphosphate hydrolases"/>
    <property type="match status" value="1"/>
</dbReference>
<dbReference type="Proteomes" id="UP000198406">
    <property type="component" value="Unassembled WGS sequence"/>
</dbReference>
<sequence>MTTMTAETTSGAKTNNKTHEPLQQLAHELWQRAKDSQHYWVGIAGGPGSGKSTCAREVALVLNSLQPNCCLVIPMDGYHCSQDTLLEQFGEEGLRRKGAPFTFDTTALVQDLRHAQEAKQRMYFPDYSRETSRPVPDAIAFDPHTHRIILVEGLYLLHTRDPAWAPLQEMWDERWWVEVPSREEQIERVVQRAFRTWNSLKKELWGDGVEGARKRTLYNDVPNMETIAYCRECADVIIETGSKECRVYHRMDDNDKTLD</sequence>
<dbReference type="EMBL" id="BDSP01000285">
    <property type="protein sequence ID" value="GAX29049.1"/>
    <property type="molecule type" value="Genomic_DNA"/>
</dbReference>